<name>A0A914DJL3_9BILA</name>
<keyword evidence="1" id="KW-0245">EGF-like domain</keyword>
<protein>
    <submittedName>
        <fullName evidence="4">EGF-like domain-containing protein</fullName>
    </submittedName>
</protein>
<accession>A0A914DJL3</accession>
<organism evidence="3 4">
    <name type="scientific">Acrobeloides nanus</name>
    <dbReference type="NCBI Taxonomy" id="290746"/>
    <lineage>
        <taxon>Eukaryota</taxon>
        <taxon>Metazoa</taxon>
        <taxon>Ecdysozoa</taxon>
        <taxon>Nematoda</taxon>
        <taxon>Chromadorea</taxon>
        <taxon>Rhabditida</taxon>
        <taxon>Tylenchina</taxon>
        <taxon>Cephalobomorpha</taxon>
        <taxon>Cephaloboidea</taxon>
        <taxon>Cephalobidae</taxon>
        <taxon>Acrobeloides</taxon>
    </lineage>
</organism>
<evidence type="ECO:0000259" key="2">
    <source>
        <dbReference type="PROSITE" id="PS50026"/>
    </source>
</evidence>
<feature type="disulfide bond" evidence="1">
    <location>
        <begin position="51"/>
        <end position="60"/>
    </location>
</feature>
<dbReference type="WBParaSite" id="ACRNAN_scaffold28109.g8346.t1">
    <property type="protein sequence ID" value="ACRNAN_scaffold28109.g8346.t1"/>
    <property type="gene ID" value="ACRNAN_scaffold28109.g8346"/>
</dbReference>
<evidence type="ECO:0000313" key="4">
    <source>
        <dbReference type="WBParaSite" id="ACRNAN_scaffold28109.g8346.t1"/>
    </source>
</evidence>
<dbReference type="Gene3D" id="2.10.25.10">
    <property type="entry name" value="Laminin"/>
    <property type="match status" value="2"/>
</dbReference>
<feature type="domain" description="EGF-like" evidence="2">
    <location>
        <begin position="25"/>
        <end position="61"/>
    </location>
</feature>
<keyword evidence="1" id="KW-1015">Disulfide bond</keyword>
<dbReference type="InterPro" id="IPR000742">
    <property type="entry name" value="EGF"/>
</dbReference>
<dbReference type="AlphaFoldDB" id="A0A914DJL3"/>
<keyword evidence="3" id="KW-1185">Reference proteome</keyword>
<sequence>MPTSDYESFTCQCSPGYTGDKCQILAAGCSQKPCKHGTCQATNEDEYYCNCESGYTGINCD</sequence>
<dbReference type="SMART" id="SM00181">
    <property type="entry name" value="EGF"/>
    <property type="match status" value="1"/>
</dbReference>
<dbReference type="PROSITE" id="PS50026">
    <property type="entry name" value="EGF_3"/>
    <property type="match status" value="2"/>
</dbReference>
<proteinExistence type="predicted"/>
<evidence type="ECO:0000313" key="3">
    <source>
        <dbReference type="Proteomes" id="UP000887540"/>
    </source>
</evidence>
<dbReference type="PROSITE" id="PS00022">
    <property type="entry name" value="EGF_1"/>
    <property type="match status" value="2"/>
</dbReference>
<reference evidence="4" key="1">
    <citation type="submission" date="2022-11" db="UniProtKB">
        <authorList>
            <consortium name="WormBaseParasite"/>
        </authorList>
    </citation>
    <scope>IDENTIFICATION</scope>
</reference>
<evidence type="ECO:0000256" key="1">
    <source>
        <dbReference type="PROSITE-ProRule" id="PRU00076"/>
    </source>
</evidence>
<dbReference type="SUPFAM" id="SSF57196">
    <property type="entry name" value="EGF/Laminin"/>
    <property type="match status" value="2"/>
</dbReference>
<dbReference type="Pfam" id="PF00008">
    <property type="entry name" value="EGF"/>
    <property type="match status" value="1"/>
</dbReference>
<feature type="domain" description="EGF-like" evidence="2">
    <location>
        <begin position="1"/>
        <end position="23"/>
    </location>
</feature>
<feature type="disulfide bond" evidence="1">
    <location>
        <begin position="29"/>
        <end position="39"/>
    </location>
</feature>
<dbReference type="Proteomes" id="UP000887540">
    <property type="component" value="Unplaced"/>
</dbReference>
<comment type="caution">
    <text evidence="1">Lacks conserved residue(s) required for the propagation of feature annotation.</text>
</comment>
<dbReference type="PROSITE" id="PS01186">
    <property type="entry name" value="EGF_2"/>
    <property type="match status" value="2"/>
</dbReference>
<feature type="disulfide bond" evidence="1">
    <location>
        <begin position="13"/>
        <end position="22"/>
    </location>
</feature>